<comment type="caution">
    <text evidence="1">The sequence shown here is derived from an EMBL/GenBank/DDBJ whole genome shotgun (WGS) entry which is preliminary data.</text>
</comment>
<proteinExistence type="predicted"/>
<evidence type="ECO:0000313" key="1">
    <source>
        <dbReference type="EMBL" id="CAG8536866.1"/>
    </source>
</evidence>
<evidence type="ECO:0000313" key="2">
    <source>
        <dbReference type="Proteomes" id="UP000789525"/>
    </source>
</evidence>
<sequence length="326" mass="36247">MNGAFGRQREYYIALRASPFPADSTDNDDCTLNLEYSRVSFQIIVLPSGSRSFQWSLANVSRFYRPSTCGDLNLAVPHGHCLDPGCNFADILTKYFRRGTYELDDVEMKKPSEAARDRYRTSDSFQTIYCAAHCTRVDAKGTCSRPSGHRPIQDVRTIRNSTVSCATPNTAVLSAKGSRRSAFPWQTARSDFAYRILPIRPIPVLATQPPAQLLPTGICIPHSSLTEALSTLWFQQFIPTSSTVQLALYPRPFSYDARIGTQERREGVNKVPFIGSSIIAQSSDHSSTSQERAQQGSTRSNDDGKECYHPAAYPGQTSPFLCQLHV</sequence>
<dbReference type="EMBL" id="CAJVPT010007029">
    <property type="protein sequence ID" value="CAG8536866.1"/>
    <property type="molecule type" value="Genomic_DNA"/>
</dbReference>
<reference evidence="1" key="1">
    <citation type="submission" date="2021-06" db="EMBL/GenBank/DDBJ databases">
        <authorList>
            <person name="Kallberg Y."/>
            <person name="Tangrot J."/>
            <person name="Rosling A."/>
        </authorList>
    </citation>
    <scope>NUCLEOTIDE SEQUENCE</scope>
    <source>
        <strain evidence="1">CL356</strain>
    </source>
</reference>
<keyword evidence="2" id="KW-1185">Reference proteome</keyword>
<organism evidence="1 2">
    <name type="scientific">Acaulospora colombiana</name>
    <dbReference type="NCBI Taxonomy" id="27376"/>
    <lineage>
        <taxon>Eukaryota</taxon>
        <taxon>Fungi</taxon>
        <taxon>Fungi incertae sedis</taxon>
        <taxon>Mucoromycota</taxon>
        <taxon>Glomeromycotina</taxon>
        <taxon>Glomeromycetes</taxon>
        <taxon>Diversisporales</taxon>
        <taxon>Acaulosporaceae</taxon>
        <taxon>Acaulospora</taxon>
    </lineage>
</organism>
<dbReference type="Proteomes" id="UP000789525">
    <property type="component" value="Unassembled WGS sequence"/>
</dbReference>
<name>A0ACA9LKU6_9GLOM</name>
<gene>
    <name evidence="1" type="ORF">ACOLOM_LOCUS4307</name>
</gene>
<protein>
    <submittedName>
        <fullName evidence="1">9965_t:CDS:1</fullName>
    </submittedName>
</protein>
<accession>A0ACA9LKU6</accession>